<protein>
    <recommendedName>
        <fullName evidence="4">Ferredoxin subunit of nitrite reductase or a ring-hydroxylating dioxygenase</fullName>
    </recommendedName>
</protein>
<dbReference type="PROSITE" id="PS51257">
    <property type="entry name" value="PROKAR_LIPOPROTEIN"/>
    <property type="match status" value="1"/>
</dbReference>
<keyword evidence="1" id="KW-0732">Signal</keyword>
<feature type="signal peptide" evidence="1">
    <location>
        <begin position="1"/>
        <end position="20"/>
    </location>
</feature>
<evidence type="ECO:0008006" key="4">
    <source>
        <dbReference type="Google" id="ProtNLM"/>
    </source>
</evidence>
<evidence type="ECO:0000313" key="2">
    <source>
        <dbReference type="EMBL" id="SFR38321.1"/>
    </source>
</evidence>
<evidence type="ECO:0000256" key="1">
    <source>
        <dbReference type="SAM" id="SignalP"/>
    </source>
</evidence>
<sequence length="148" mass="16729">MRPVKSIYSLLACLVFLACSKDTQQRNPFLPEIGFRFDINLNLPLYSPLLTQGNPVFLDNAAVGIRGVFVMNTGFELYRAFEASCPNHAPNSCSTLELDGQVARCSCEDYEYSLFTGQMLNRPDTEERLYDLLEYRANRSGNIVTIQN</sequence>
<proteinExistence type="predicted"/>
<dbReference type="AlphaFoldDB" id="A0A1I6G883"/>
<reference evidence="2 3" key="1">
    <citation type="submission" date="2016-10" db="EMBL/GenBank/DDBJ databases">
        <authorList>
            <person name="de Groot N.N."/>
        </authorList>
    </citation>
    <scope>NUCLEOTIDE SEQUENCE [LARGE SCALE GENOMIC DNA]</scope>
    <source>
        <strain evidence="2 3">DSM 21019</strain>
    </source>
</reference>
<dbReference type="InterPro" id="IPR036922">
    <property type="entry name" value="Rieske_2Fe-2S_sf"/>
</dbReference>
<organism evidence="2 3">
    <name type="scientific">Robiginitalea myxolifaciens</name>
    <dbReference type="NCBI Taxonomy" id="400055"/>
    <lineage>
        <taxon>Bacteria</taxon>
        <taxon>Pseudomonadati</taxon>
        <taxon>Bacteroidota</taxon>
        <taxon>Flavobacteriia</taxon>
        <taxon>Flavobacteriales</taxon>
        <taxon>Flavobacteriaceae</taxon>
        <taxon>Robiginitalea</taxon>
    </lineage>
</organism>
<feature type="chain" id="PRO_5011653627" description="Ferredoxin subunit of nitrite reductase or a ring-hydroxylating dioxygenase" evidence="1">
    <location>
        <begin position="21"/>
        <end position="148"/>
    </location>
</feature>
<dbReference type="STRING" id="400055.SAMN04490243_1376"/>
<dbReference type="EMBL" id="FOYQ01000001">
    <property type="protein sequence ID" value="SFR38321.1"/>
    <property type="molecule type" value="Genomic_DNA"/>
</dbReference>
<evidence type="ECO:0000313" key="3">
    <source>
        <dbReference type="Proteomes" id="UP000199534"/>
    </source>
</evidence>
<keyword evidence="3" id="KW-1185">Reference proteome</keyword>
<dbReference type="OrthoDB" id="1201186at2"/>
<dbReference type="RefSeq" id="WP_092981724.1">
    <property type="nucleotide sequence ID" value="NZ_FOYQ01000001.1"/>
</dbReference>
<name>A0A1I6G883_9FLAO</name>
<gene>
    <name evidence="2" type="ORF">SAMN04490243_1376</name>
</gene>
<accession>A0A1I6G883</accession>
<dbReference type="GO" id="GO:0051537">
    <property type="term" value="F:2 iron, 2 sulfur cluster binding"/>
    <property type="evidence" value="ECO:0007669"/>
    <property type="project" value="InterPro"/>
</dbReference>
<dbReference type="Proteomes" id="UP000199534">
    <property type="component" value="Unassembled WGS sequence"/>
</dbReference>
<dbReference type="Gene3D" id="2.102.10.10">
    <property type="entry name" value="Rieske [2Fe-2S] iron-sulphur domain"/>
    <property type="match status" value="1"/>
</dbReference>